<dbReference type="AlphaFoldDB" id="G0V5Z6"/>
<evidence type="ECO:0000256" key="11">
    <source>
        <dbReference type="ARBA" id="ARBA00047984"/>
    </source>
</evidence>
<evidence type="ECO:0000256" key="7">
    <source>
        <dbReference type="ARBA" id="ARBA00022840"/>
    </source>
</evidence>
<dbReference type="PROSITE" id="PS51192">
    <property type="entry name" value="HELICASE_ATP_BIND_1"/>
    <property type="match status" value="1"/>
</dbReference>
<sequence length="1114" mass="126337">MSADEDLKLWIQENVKFKVTTNTLTILRKLASKNKGNLENFKRSCQAIGKFNDSDEFLPCLLKRLNSDQLVTEQSPINPEPLAETSIKRRKIKLSLDFEDGNDEDEPETAIPFVKRKIMKTLDKAPIFKKLAKNEAMRLKEFSPVKIQPKESNDSIKRISSQLPKTKANQQLNRYEQKIDNVESKKQFVLPNRIKEEPLASDILRNSDITTEDQEWYNYDDDYGNLASDDVELIQEVAQRSSFSRMASRGNKTVFSGHDTIHSDVQLTVIPINKRREWLPPFLKAYVKSQMVSSSMVLGSLTEDSHSYGLVNAFRNPESEFSQNARKPSKLITLRRLRNDQNEKSKETADVAGTHIGDVLGIKKSDASRNKADHEPDTSSEEKDQETTEDVEETRKSLPVYKVRSQLLQLIRENQVMIIIGETGSGKTTQLAQYLYEDGFCNDGRLIGCTQPRRVAAMSVAKRVSTEMHVELGQEVGYSIRFEDLTSPNTLIKYMTDGILLRETLLDDTLEKYSCIIIDEAHERSLNTDVLMGIFKTVLKKRTDLKIIITSATMNASKFSNFFGKAPLFTIPGRTFPVQVIYSKFPPEDYVEAAVTETVKIHLSTPIDSGDILIFMTGQEDIETTCDVIKEKLLQVYIKKYGISKFSEINDLEILPIYSALPAHIQSRIFRSTDNNKRKIVVATNIAETSLTIAGIRYVIDTGLSKLKVYNPKIGLDSLAITPIAQANANQRSGRAGRTGPGIAYRLYTEESFDDDMYVQAIPEIQRTNLSNTVLLLKSLSVSDVLKFPFIDPPPLQTLLTSLYELWSNGALDNKGCLTPLGKEMAKFPLQPSLSKILLVSAQNGCSEEMLTIVSMLSVPQVFHRPNERQEESDLARSRFFIPESDHLSLLNVYGQWRNNNFSSSWCKKHFLQYKSLVRAHDIRTQLATVMEKQGIQLVSSGSDWNIIRKCICVGFSHQAAKISGLGKYIHLRTGMDVQIHPTSALFGLGDLPPYVVYHELLMTSKEYLCCVTSVDPFWLMESGFLLYDIRRMKTDKEMNPRTYGEYDIRDDDQKGEDNLDLAIKNCIKTRNEFIKILDDDNSGKIVNESDPSISSRLGKKTETNSMFKRRRPL</sequence>
<dbReference type="InterPro" id="IPR048333">
    <property type="entry name" value="HA2_WH"/>
</dbReference>
<dbReference type="GO" id="GO:0000350">
    <property type="term" value="P:generation of catalytic spliceosome for second transesterification step"/>
    <property type="evidence" value="ECO:0007669"/>
    <property type="project" value="EnsemblFungi"/>
</dbReference>
<evidence type="ECO:0000313" key="16">
    <source>
        <dbReference type="EMBL" id="CCC66886.1"/>
    </source>
</evidence>
<reference key="2">
    <citation type="submission" date="2011-08" db="EMBL/GenBank/DDBJ databases">
        <title>Genome sequence of Naumovozyma castellii.</title>
        <authorList>
            <person name="Gordon J.L."/>
            <person name="Armisen D."/>
            <person name="Proux-Wera E."/>
            <person name="OhEigeartaigh S.S."/>
            <person name="Byrne K.P."/>
            <person name="Wolfe K.H."/>
        </authorList>
    </citation>
    <scope>NUCLEOTIDE SEQUENCE</scope>
    <source>
        <strain>Type strain:CBS 4309</strain>
    </source>
</reference>
<dbReference type="PROSITE" id="PS51194">
    <property type="entry name" value="HELICASE_CTER"/>
    <property type="match status" value="1"/>
</dbReference>
<evidence type="ECO:0000256" key="1">
    <source>
        <dbReference type="ARBA" id="ARBA00004123"/>
    </source>
</evidence>
<evidence type="ECO:0000256" key="8">
    <source>
        <dbReference type="ARBA" id="ARBA00023187"/>
    </source>
</evidence>
<dbReference type="HOGENOM" id="CLU_001832_6_3_1"/>
<evidence type="ECO:0000256" key="5">
    <source>
        <dbReference type="ARBA" id="ARBA00022801"/>
    </source>
</evidence>
<dbReference type="GO" id="GO:0034458">
    <property type="term" value="F:3'-5' RNA helicase activity"/>
    <property type="evidence" value="ECO:0007669"/>
    <property type="project" value="TreeGrafter"/>
</dbReference>
<evidence type="ECO:0000259" key="14">
    <source>
        <dbReference type="PROSITE" id="PS51192"/>
    </source>
</evidence>
<dbReference type="Pfam" id="PF04408">
    <property type="entry name" value="WHD_HA2"/>
    <property type="match status" value="1"/>
</dbReference>
<dbReference type="Pfam" id="PF00271">
    <property type="entry name" value="Helicase_C"/>
    <property type="match status" value="1"/>
</dbReference>
<dbReference type="GO" id="GO:0071007">
    <property type="term" value="C:U2-type catalytic step 2 spliceosome"/>
    <property type="evidence" value="ECO:0007669"/>
    <property type="project" value="EnsemblFungi"/>
</dbReference>
<dbReference type="GO" id="GO:0040031">
    <property type="term" value="P:snRNA modification"/>
    <property type="evidence" value="ECO:0007669"/>
    <property type="project" value="EnsemblFungi"/>
</dbReference>
<keyword evidence="8" id="KW-0508">mRNA splicing</keyword>
<dbReference type="FunFam" id="1.20.120.1080:FF:000018">
    <property type="entry name" value="Pre-mRNA-splicing factor ATP-dependent RNA helicase prp16"/>
    <property type="match status" value="1"/>
</dbReference>
<evidence type="ECO:0000256" key="9">
    <source>
        <dbReference type="ARBA" id="ARBA00023242"/>
    </source>
</evidence>
<dbReference type="SUPFAM" id="SSF52540">
    <property type="entry name" value="P-loop containing nucleoside triphosphate hydrolases"/>
    <property type="match status" value="1"/>
</dbReference>
<dbReference type="Proteomes" id="UP000001640">
    <property type="component" value="Chromosome 1"/>
</dbReference>
<dbReference type="Pfam" id="PF00270">
    <property type="entry name" value="DEAD"/>
    <property type="match status" value="1"/>
</dbReference>
<dbReference type="SMART" id="SM00490">
    <property type="entry name" value="HELICc"/>
    <property type="match status" value="1"/>
</dbReference>
<organism evidence="16 17">
    <name type="scientific">Naumovozyma castellii</name>
    <name type="common">Yeast</name>
    <name type="synonym">Saccharomyces castellii</name>
    <dbReference type="NCBI Taxonomy" id="27288"/>
    <lineage>
        <taxon>Eukaryota</taxon>
        <taxon>Fungi</taxon>
        <taxon>Dikarya</taxon>
        <taxon>Ascomycota</taxon>
        <taxon>Saccharomycotina</taxon>
        <taxon>Saccharomycetes</taxon>
        <taxon>Saccharomycetales</taxon>
        <taxon>Saccharomycetaceae</taxon>
        <taxon>Naumovozyma</taxon>
    </lineage>
</organism>
<dbReference type="eggNOG" id="KOG0924">
    <property type="taxonomic scope" value="Eukaryota"/>
</dbReference>
<dbReference type="GO" id="GO:0003723">
    <property type="term" value="F:RNA binding"/>
    <property type="evidence" value="ECO:0007669"/>
    <property type="project" value="TreeGrafter"/>
</dbReference>
<keyword evidence="9" id="KW-0539">Nucleus</keyword>
<dbReference type="Gene3D" id="1.20.120.1080">
    <property type="match status" value="1"/>
</dbReference>
<evidence type="ECO:0000256" key="12">
    <source>
        <dbReference type="ARBA" id="ARBA00070009"/>
    </source>
</evidence>
<feature type="domain" description="Helicase C-terminal" evidence="15">
    <location>
        <begin position="586"/>
        <end position="781"/>
    </location>
</feature>
<dbReference type="InterPro" id="IPR014001">
    <property type="entry name" value="Helicase_ATP-bd"/>
</dbReference>
<proteinExistence type="inferred from homology"/>
<evidence type="ECO:0000256" key="4">
    <source>
        <dbReference type="ARBA" id="ARBA00022741"/>
    </source>
</evidence>
<dbReference type="Pfam" id="PF21010">
    <property type="entry name" value="HA2_C"/>
    <property type="match status" value="1"/>
</dbReference>
<evidence type="ECO:0000256" key="6">
    <source>
        <dbReference type="ARBA" id="ARBA00022806"/>
    </source>
</evidence>
<feature type="region of interest" description="Disordered" evidence="13">
    <location>
        <begin position="1089"/>
        <end position="1114"/>
    </location>
</feature>
<evidence type="ECO:0000256" key="2">
    <source>
        <dbReference type="ARBA" id="ARBA00012552"/>
    </source>
</evidence>
<dbReference type="GO" id="GO:0000386">
    <property type="term" value="F:second spliceosomal transesterification activity"/>
    <property type="evidence" value="ECO:0007669"/>
    <property type="project" value="EnsemblFungi"/>
</dbReference>
<dbReference type="PROSITE" id="PS00690">
    <property type="entry name" value="DEAH_ATP_HELICASE"/>
    <property type="match status" value="1"/>
</dbReference>
<dbReference type="RefSeq" id="XP_003673275.1">
    <property type="nucleotide sequence ID" value="XM_003673227.1"/>
</dbReference>
<keyword evidence="7" id="KW-0067">ATP-binding</keyword>
<dbReference type="FunFam" id="3.40.50.300:FF:001369">
    <property type="entry name" value="Putative pre-mRNA splicing factor"/>
    <property type="match status" value="1"/>
</dbReference>
<dbReference type="EC" id="3.6.4.13" evidence="2"/>
<comment type="subcellular location">
    <subcellularLocation>
        <location evidence="1">Nucleus</location>
    </subcellularLocation>
</comment>
<dbReference type="InParanoid" id="G0V5Z6"/>
<feature type="region of interest" description="Disordered" evidence="13">
    <location>
        <begin position="362"/>
        <end position="395"/>
    </location>
</feature>
<dbReference type="SMART" id="SM00847">
    <property type="entry name" value="HA2"/>
    <property type="match status" value="1"/>
</dbReference>
<dbReference type="EMBL" id="HE576752">
    <property type="protein sequence ID" value="CCC66886.1"/>
    <property type="molecule type" value="Genomic_DNA"/>
</dbReference>
<dbReference type="GeneID" id="96900373"/>
<evidence type="ECO:0000256" key="10">
    <source>
        <dbReference type="ARBA" id="ARBA00038040"/>
    </source>
</evidence>
<comment type="catalytic activity">
    <reaction evidence="11">
        <text>ATP + H2O = ADP + phosphate + H(+)</text>
        <dbReference type="Rhea" id="RHEA:13065"/>
        <dbReference type="ChEBI" id="CHEBI:15377"/>
        <dbReference type="ChEBI" id="CHEBI:15378"/>
        <dbReference type="ChEBI" id="CHEBI:30616"/>
        <dbReference type="ChEBI" id="CHEBI:43474"/>
        <dbReference type="ChEBI" id="CHEBI:456216"/>
        <dbReference type="EC" id="3.6.4.13"/>
    </reaction>
</comment>
<dbReference type="Pfam" id="PF07717">
    <property type="entry name" value="OB_NTP_bind"/>
    <property type="match status" value="1"/>
</dbReference>
<evidence type="ECO:0000256" key="13">
    <source>
        <dbReference type="SAM" id="MobiDB-lite"/>
    </source>
</evidence>
<dbReference type="InterPro" id="IPR011709">
    <property type="entry name" value="DEAD-box_helicase_OB_fold"/>
</dbReference>
<gene>
    <name evidence="16" type="primary">NCAS0A03280</name>
    <name evidence="16" type="ordered locus">NCAS_0A03280</name>
</gene>
<dbReference type="STRING" id="1064592.G0V5Z6"/>
<dbReference type="GO" id="GO:0005524">
    <property type="term" value="F:ATP binding"/>
    <property type="evidence" value="ECO:0007669"/>
    <property type="project" value="UniProtKB-KW"/>
</dbReference>
<keyword evidence="4" id="KW-0547">Nucleotide-binding</keyword>
<dbReference type="PANTHER" id="PTHR18934">
    <property type="entry name" value="ATP-DEPENDENT RNA HELICASE"/>
    <property type="match status" value="1"/>
</dbReference>
<keyword evidence="6" id="KW-0347">Helicase</keyword>
<accession>G0V5Z6</accession>
<dbReference type="PANTHER" id="PTHR18934:SF91">
    <property type="entry name" value="PRE-MRNA-SPLICING FACTOR ATP-DEPENDENT RNA HELICASE PRP16"/>
    <property type="match status" value="1"/>
</dbReference>
<dbReference type="KEGG" id="ncs:NCAS_0A03280"/>
<dbReference type="Gene3D" id="3.40.50.300">
    <property type="entry name" value="P-loop containing nucleotide triphosphate hydrolases"/>
    <property type="match status" value="2"/>
</dbReference>
<dbReference type="InterPro" id="IPR001650">
    <property type="entry name" value="Helicase_C-like"/>
</dbReference>
<evidence type="ECO:0000256" key="3">
    <source>
        <dbReference type="ARBA" id="ARBA00022664"/>
    </source>
</evidence>
<dbReference type="SMART" id="SM00487">
    <property type="entry name" value="DEXDc"/>
    <property type="match status" value="1"/>
</dbReference>
<dbReference type="GO" id="GO:0016787">
    <property type="term" value="F:hydrolase activity"/>
    <property type="evidence" value="ECO:0007669"/>
    <property type="project" value="UniProtKB-KW"/>
</dbReference>
<keyword evidence="5" id="KW-0378">Hydrolase</keyword>
<evidence type="ECO:0000259" key="15">
    <source>
        <dbReference type="PROSITE" id="PS51194"/>
    </source>
</evidence>
<dbReference type="InterPro" id="IPR011545">
    <property type="entry name" value="DEAD/DEAH_box_helicase_dom"/>
</dbReference>
<dbReference type="InterPro" id="IPR027417">
    <property type="entry name" value="P-loop_NTPase"/>
</dbReference>
<dbReference type="InterPro" id="IPR007502">
    <property type="entry name" value="Helicase-assoc_dom"/>
</dbReference>
<dbReference type="InterPro" id="IPR002464">
    <property type="entry name" value="DNA/RNA_helicase_DEAH_CS"/>
</dbReference>
<comment type="similarity">
    <text evidence="10">Belongs to the DEAD box helicase family. DEAH subfamily. PRP16 sub-subfamily.</text>
</comment>
<evidence type="ECO:0000313" key="17">
    <source>
        <dbReference type="Proteomes" id="UP000001640"/>
    </source>
</evidence>
<name>G0V5Z6_NAUCA</name>
<dbReference type="OMA" id="CSLYDLW"/>
<reference evidence="17" key="1">
    <citation type="journal article" date="2011" name="Proc. Natl. Acad. Sci. U.S.A.">
        <title>Evolutionary erosion of yeast sex chromosomes by mating-type switching accidents.</title>
        <authorList>
            <person name="Gordon J.L."/>
            <person name="Armisen D."/>
            <person name="Proux-Wera E."/>
            <person name="Oheigeartaigh S.S."/>
            <person name="Byrne K.P."/>
            <person name="Wolfe K.H."/>
        </authorList>
    </citation>
    <scope>NUCLEOTIDE SEQUENCE [LARGE SCALE GENOMIC DNA]</scope>
    <source>
        <strain evidence="17">ATCC 76901 / BCRC 22586 / CBS 4309 / NBRC 1992 / NRRL Y-12630</strain>
    </source>
</reference>
<dbReference type="GO" id="GO:0000378">
    <property type="term" value="P:RNA exon ligation"/>
    <property type="evidence" value="ECO:0007669"/>
    <property type="project" value="EnsemblFungi"/>
</dbReference>
<dbReference type="OrthoDB" id="10253254at2759"/>
<feature type="compositionally biased region" description="Basic and acidic residues" evidence="13">
    <location>
        <begin position="362"/>
        <end position="386"/>
    </location>
</feature>
<dbReference type="FunFam" id="3.40.50.300:FF:000007">
    <property type="entry name" value="Pre-mRNA-splicing factor ATP-dependent RNA helicase"/>
    <property type="match status" value="1"/>
</dbReference>
<protein>
    <recommendedName>
        <fullName evidence="12">Pre-mRNA-splicing factor ATP-dependent RNA helicase PRP16</fullName>
        <ecNumber evidence="2">3.6.4.13</ecNumber>
    </recommendedName>
</protein>
<keyword evidence="17" id="KW-1185">Reference proteome</keyword>
<keyword evidence="3" id="KW-0507">mRNA processing</keyword>
<dbReference type="FunCoup" id="G0V5Z6">
    <property type="interactions" value="891"/>
</dbReference>
<dbReference type="CDD" id="cd18791">
    <property type="entry name" value="SF2_C_RHA"/>
    <property type="match status" value="1"/>
</dbReference>
<feature type="domain" description="Helicase ATP-binding" evidence="14">
    <location>
        <begin position="408"/>
        <end position="572"/>
    </location>
</feature>